<reference evidence="1 2" key="1">
    <citation type="journal article" date="2013" name="Nat. Genet.">
        <title>The high-quality draft genome of peach (Prunus persica) identifies unique patterns of genetic diversity, domestication and genome evolution.</title>
        <authorList>
            <consortium name="International Peach Genome Initiative"/>
            <person name="Verde I."/>
            <person name="Abbott A.G."/>
            <person name="Scalabrin S."/>
            <person name="Jung S."/>
            <person name="Shu S."/>
            <person name="Marroni F."/>
            <person name="Zhebentyayeva T."/>
            <person name="Dettori M.T."/>
            <person name="Grimwood J."/>
            <person name="Cattonaro F."/>
            <person name="Zuccolo A."/>
            <person name="Rossini L."/>
            <person name="Jenkins J."/>
            <person name="Vendramin E."/>
            <person name="Meisel L.A."/>
            <person name="Decroocq V."/>
            <person name="Sosinski B."/>
            <person name="Prochnik S."/>
            <person name="Mitros T."/>
            <person name="Policriti A."/>
            <person name="Cipriani G."/>
            <person name="Dondini L."/>
            <person name="Ficklin S."/>
            <person name="Goodstein D.M."/>
            <person name="Xuan P."/>
            <person name="Del Fabbro C."/>
            <person name="Aramini V."/>
            <person name="Copetti D."/>
            <person name="Gonzalez S."/>
            <person name="Horner D.S."/>
            <person name="Falchi R."/>
            <person name="Lucas S."/>
            <person name="Mica E."/>
            <person name="Maldonado J."/>
            <person name="Lazzari B."/>
            <person name="Bielenberg D."/>
            <person name="Pirona R."/>
            <person name="Miculan M."/>
            <person name="Barakat A."/>
            <person name="Testolin R."/>
            <person name="Stella A."/>
            <person name="Tartarini S."/>
            <person name="Tonutti P."/>
            <person name="Arus P."/>
            <person name="Orellana A."/>
            <person name="Wells C."/>
            <person name="Main D."/>
            <person name="Vizzotto G."/>
            <person name="Silva H."/>
            <person name="Salamini F."/>
            <person name="Schmutz J."/>
            <person name="Morgante M."/>
            <person name="Rokhsar D.S."/>
        </authorList>
    </citation>
    <scope>NUCLEOTIDE SEQUENCE [LARGE SCALE GENOMIC DNA]</scope>
    <source>
        <strain evidence="2">cv. Nemared</strain>
    </source>
</reference>
<dbReference type="Proteomes" id="UP000006882">
    <property type="component" value="Chromosome G3"/>
</dbReference>
<gene>
    <name evidence="1" type="ORF">PRUPE_3G105600</name>
</gene>
<dbReference type="eggNOG" id="KOG1075">
    <property type="taxonomic scope" value="Eukaryota"/>
</dbReference>
<organism evidence="1 2">
    <name type="scientific">Prunus persica</name>
    <name type="common">Peach</name>
    <name type="synonym">Amygdalus persica</name>
    <dbReference type="NCBI Taxonomy" id="3760"/>
    <lineage>
        <taxon>Eukaryota</taxon>
        <taxon>Viridiplantae</taxon>
        <taxon>Streptophyta</taxon>
        <taxon>Embryophyta</taxon>
        <taxon>Tracheophyta</taxon>
        <taxon>Spermatophyta</taxon>
        <taxon>Magnoliopsida</taxon>
        <taxon>eudicotyledons</taxon>
        <taxon>Gunneridae</taxon>
        <taxon>Pentapetalae</taxon>
        <taxon>rosids</taxon>
        <taxon>fabids</taxon>
        <taxon>Rosales</taxon>
        <taxon>Rosaceae</taxon>
        <taxon>Amygdaloideae</taxon>
        <taxon>Amygdaleae</taxon>
        <taxon>Prunus</taxon>
    </lineage>
</organism>
<dbReference type="AlphaFoldDB" id="M5WX45"/>
<keyword evidence="2" id="KW-1185">Reference proteome</keyword>
<dbReference type="Gramene" id="ONI16546">
    <property type="protein sequence ID" value="ONI16546"/>
    <property type="gene ID" value="PRUPE_3G105600"/>
</dbReference>
<dbReference type="PANTHER" id="PTHR33710:SF77">
    <property type="entry name" value="DNASE I-LIKE SUPERFAMILY PROTEIN"/>
    <property type="match status" value="1"/>
</dbReference>
<evidence type="ECO:0000313" key="2">
    <source>
        <dbReference type="Proteomes" id="UP000006882"/>
    </source>
</evidence>
<name>M5WX45_PRUPE</name>
<proteinExistence type="predicted"/>
<accession>M5WX45</accession>
<dbReference type="OMA" id="LTNIEWS"/>
<evidence type="ECO:0008006" key="3">
    <source>
        <dbReference type="Google" id="ProtNLM"/>
    </source>
</evidence>
<evidence type="ECO:0000313" key="1">
    <source>
        <dbReference type="EMBL" id="ONI16546.1"/>
    </source>
</evidence>
<dbReference type="Gene3D" id="3.60.10.10">
    <property type="entry name" value="Endonuclease/exonuclease/phosphatase"/>
    <property type="match status" value="1"/>
</dbReference>
<sequence length="296" mass="34175">MERTLRHTEDSDFTAGFGHDEDMIDVDLPPEEDTASVNFPLPYLNLHLDLITDCAGRYLMPSFHLNHQRHMILICRLIGGLGTLGQLKRYEDLFVVRIPNTMENICVKLGFWQSIVVDSSGASGGLCFMWIKEVVMVPRSFCFHHIDTEVKVIRVLGCWRLIGFYRYPVTADQHKSWELLASLGDASFMAWLCVGDFNEVFWADEKLGGRVRNDRQIQGFRYAIDYCGLQELGFMGPKFTWWRNNPEDIRVRLDRALTNIEWSERFSGSTVFHLNPTKSDHLPIKIIISKQILNQS</sequence>
<dbReference type="PANTHER" id="PTHR33710">
    <property type="entry name" value="BNAC02G09200D PROTEIN"/>
    <property type="match status" value="1"/>
</dbReference>
<dbReference type="InterPro" id="IPR036691">
    <property type="entry name" value="Endo/exonu/phosph_ase_sf"/>
</dbReference>
<dbReference type="HOGENOM" id="CLU_941342_0_0_1"/>
<dbReference type="SUPFAM" id="SSF56219">
    <property type="entry name" value="DNase I-like"/>
    <property type="match status" value="1"/>
</dbReference>
<protein>
    <recommendedName>
        <fullName evidence="3">Endonuclease/exonuclease/phosphatase domain-containing protein</fullName>
    </recommendedName>
</protein>
<dbReference type="EMBL" id="CM007653">
    <property type="protein sequence ID" value="ONI16546.1"/>
    <property type="molecule type" value="Genomic_DNA"/>
</dbReference>